<evidence type="ECO:0000313" key="1">
    <source>
        <dbReference type="EMBL" id="GAH33110.1"/>
    </source>
</evidence>
<proteinExistence type="predicted"/>
<dbReference type="PROSITE" id="PS50293">
    <property type="entry name" value="TPR_REGION"/>
    <property type="match status" value="1"/>
</dbReference>
<protein>
    <submittedName>
        <fullName evidence="1">Uncharacterized protein</fullName>
    </submittedName>
</protein>
<accession>X1FKR3</accession>
<dbReference type="Pfam" id="PF00515">
    <property type="entry name" value="TPR_1"/>
    <property type="match status" value="1"/>
</dbReference>
<name>X1FKR3_9ZZZZ</name>
<organism evidence="1">
    <name type="scientific">marine sediment metagenome</name>
    <dbReference type="NCBI Taxonomy" id="412755"/>
    <lineage>
        <taxon>unclassified sequences</taxon>
        <taxon>metagenomes</taxon>
        <taxon>ecological metagenomes</taxon>
    </lineage>
</organism>
<dbReference type="AlphaFoldDB" id="X1FKR3"/>
<dbReference type="Pfam" id="PF13374">
    <property type="entry name" value="TPR_10"/>
    <property type="match status" value="1"/>
</dbReference>
<dbReference type="Gene3D" id="1.25.40.10">
    <property type="entry name" value="Tetratricopeptide repeat domain"/>
    <property type="match status" value="1"/>
</dbReference>
<dbReference type="EMBL" id="BARU01013106">
    <property type="protein sequence ID" value="GAH33110.1"/>
    <property type="molecule type" value="Genomic_DNA"/>
</dbReference>
<sequence>NNLGTLYDQLGKYPEAIKQFNRAIELLPGEPGSYNNLAWLRATCADGKYRDATQAIKLARKACQLTGWNDFSTLDTLATAYAADEDWKQAASWQEKALDFAPPAQRADLQRRLDMFRKENTSANPSRS</sequence>
<feature type="non-terminal residue" evidence="1">
    <location>
        <position position="1"/>
    </location>
</feature>
<dbReference type="SUPFAM" id="SSF81901">
    <property type="entry name" value="HCP-like"/>
    <property type="match status" value="1"/>
</dbReference>
<dbReference type="InterPro" id="IPR019734">
    <property type="entry name" value="TPR_rpt"/>
</dbReference>
<reference evidence="1" key="1">
    <citation type="journal article" date="2014" name="Front. Microbiol.">
        <title>High frequency of phylogenetically diverse reductive dehalogenase-homologous genes in deep subseafloor sedimentary metagenomes.</title>
        <authorList>
            <person name="Kawai M."/>
            <person name="Futagami T."/>
            <person name="Toyoda A."/>
            <person name="Takaki Y."/>
            <person name="Nishi S."/>
            <person name="Hori S."/>
            <person name="Arai W."/>
            <person name="Tsubouchi T."/>
            <person name="Morono Y."/>
            <person name="Uchiyama I."/>
            <person name="Ito T."/>
            <person name="Fujiyama A."/>
            <person name="Inagaki F."/>
            <person name="Takami H."/>
        </authorList>
    </citation>
    <scope>NUCLEOTIDE SEQUENCE</scope>
    <source>
        <strain evidence="1">Expedition CK06-06</strain>
    </source>
</reference>
<dbReference type="InterPro" id="IPR011990">
    <property type="entry name" value="TPR-like_helical_dom_sf"/>
</dbReference>
<comment type="caution">
    <text evidence="1">The sequence shown here is derived from an EMBL/GenBank/DDBJ whole genome shotgun (WGS) entry which is preliminary data.</text>
</comment>
<gene>
    <name evidence="1" type="ORF">S03H2_23847</name>
</gene>
<dbReference type="PROSITE" id="PS50005">
    <property type="entry name" value="TPR"/>
    <property type="match status" value="1"/>
</dbReference>